<protein>
    <recommendedName>
        <fullName evidence="6">RanBP2-type domain-containing protein</fullName>
    </recommendedName>
</protein>
<evidence type="ECO:0000313" key="7">
    <source>
        <dbReference type="EMBL" id="CEK54290.1"/>
    </source>
</evidence>
<dbReference type="GO" id="GO:0008270">
    <property type="term" value="F:zinc ion binding"/>
    <property type="evidence" value="ECO:0007669"/>
    <property type="project" value="UniProtKB-KW"/>
</dbReference>
<reference evidence="7" key="1">
    <citation type="submission" date="2014-12" db="EMBL/GenBank/DDBJ databases">
        <title>Insight into the proteome of Arion vulgaris.</title>
        <authorList>
            <person name="Aradska J."/>
            <person name="Bulat T."/>
            <person name="Smidak R."/>
            <person name="Sarate P."/>
            <person name="Gangsoo J."/>
            <person name="Sialana F."/>
            <person name="Bilban M."/>
            <person name="Lubec G."/>
        </authorList>
    </citation>
    <scope>NUCLEOTIDE SEQUENCE</scope>
    <source>
        <tissue evidence="7">Skin</tissue>
    </source>
</reference>
<dbReference type="PROSITE" id="PS01358">
    <property type="entry name" value="ZF_RANBP2_1"/>
    <property type="match status" value="1"/>
</dbReference>
<keyword evidence="3" id="KW-0862">Zinc</keyword>
<evidence type="ECO:0000259" key="6">
    <source>
        <dbReference type="PROSITE" id="PS50199"/>
    </source>
</evidence>
<keyword evidence="2 4" id="KW-0863">Zinc-finger</keyword>
<feature type="non-terminal residue" evidence="7">
    <location>
        <position position="361"/>
    </location>
</feature>
<gene>
    <name evidence="7" type="primary">ORF22426</name>
</gene>
<dbReference type="InterPro" id="IPR001876">
    <property type="entry name" value="Znf_RanBP2"/>
</dbReference>
<dbReference type="Pfam" id="PF00641">
    <property type="entry name" value="Zn_ribbon_RanBP"/>
    <property type="match status" value="1"/>
</dbReference>
<dbReference type="InterPro" id="IPR038765">
    <property type="entry name" value="Papain-like_cys_pep_sf"/>
</dbReference>
<organism evidence="7">
    <name type="scientific">Arion vulgaris</name>
    <dbReference type="NCBI Taxonomy" id="1028688"/>
    <lineage>
        <taxon>Eukaryota</taxon>
        <taxon>Metazoa</taxon>
        <taxon>Spiralia</taxon>
        <taxon>Lophotrochozoa</taxon>
        <taxon>Mollusca</taxon>
        <taxon>Gastropoda</taxon>
        <taxon>Heterobranchia</taxon>
        <taxon>Euthyneura</taxon>
        <taxon>Panpulmonata</taxon>
        <taxon>Eupulmonata</taxon>
        <taxon>Stylommatophora</taxon>
        <taxon>Helicina</taxon>
        <taxon>Arionoidea</taxon>
        <taxon>Arionidae</taxon>
        <taxon>Arion</taxon>
    </lineage>
</organism>
<feature type="domain" description="RanBP2-type" evidence="6">
    <location>
        <begin position="196"/>
        <end position="225"/>
    </location>
</feature>
<feature type="region of interest" description="Disordered" evidence="5">
    <location>
        <begin position="240"/>
        <end position="259"/>
    </location>
</feature>
<dbReference type="SUPFAM" id="SSF54001">
    <property type="entry name" value="Cysteine proteinases"/>
    <property type="match status" value="1"/>
</dbReference>
<name>A0A0B6YFG8_9EUPU</name>
<evidence type="ECO:0000256" key="4">
    <source>
        <dbReference type="PROSITE-ProRule" id="PRU00322"/>
    </source>
</evidence>
<evidence type="ECO:0000256" key="1">
    <source>
        <dbReference type="ARBA" id="ARBA00022723"/>
    </source>
</evidence>
<sequence length="361" mass="40778">VCSSPRHLRLPTLPGLGLNDSISNTPSGAVNGICPIHKKPMVNGVSGLCCKAVSKCENGKTVAPGQIPDNAKSQKIFKVDALKGPSSDKTLSMEADKEWMCRFCTFKCNPGWESKCQICRKTKINPKTELNNVSVPSLIDINKDTVTYIHHPNNDSIIQHPQKTMEPWECHKCTFKNSTINDWKCAVCDEFHPHSDLNIWQCDTCTLHNGLEDHVCKACKTARKGTTTVLPERTIDRNASSLSVDASNKKQPVDANRGTISSSESISPFELHRQESSLVEEIRIIEEKEASELWEHIFQHCKQNRELFVDDQFPPAQKSLFRNPDHGFVQKSIQWLRPQEIITPIPEERRLSWVVYRTPMP</sequence>
<feature type="non-terminal residue" evidence="7">
    <location>
        <position position="1"/>
    </location>
</feature>
<dbReference type="Gene3D" id="4.10.1060.10">
    <property type="entry name" value="Zinc finger, RanBP2-type"/>
    <property type="match status" value="1"/>
</dbReference>
<dbReference type="AlphaFoldDB" id="A0A0B6YFG8"/>
<proteinExistence type="predicted"/>
<keyword evidence="1" id="KW-0479">Metal-binding</keyword>
<dbReference type="SMART" id="SM00547">
    <property type="entry name" value="ZnF_RBZ"/>
    <property type="match status" value="3"/>
</dbReference>
<evidence type="ECO:0000256" key="2">
    <source>
        <dbReference type="ARBA" id="ARBA00022771"/>
    </source>
</evidence>
<dbReference type="PROSITE" id="PS50199">
    <property type="entry name" value="ZF_RANBP2_2"/>
    <property type="match status" value="1"/>
</dbReference>
<accession>A0A0B6YFG8</accession>
<dbReference type="EMBL" id="HACG01007425">
    <property type="protein sequence ID" value="CEK54290.1"/>
    <property type="molecule type" value="Transcribed_RNA"/>
</dbReference>
<evidence type="ECO:0000256" key="3">
    <source>
        <dbReference type="ARBA" id="ARBA00022833"/>
    </source>
</evidence>
<evidence type="ECO:0000256" key="5">
    <source>
        <dbReference type="SAM" id="MobiDB-lite"/>
    </source>
</evidence>